<keyword evidence="1" id="KW-1133">Transmembrane helix</keyword>
<dbReference type="Proteomes" id="UP001595075">
    <property type="component" value="Unassembled WGS sequence"/>
</dbReference>
<feature type="transmembrane region" description="Helical" evidence="1">
    <location>
        <begin position="161"/>
        <end position="184"/>
    </location>
</feature>
<feature type="transmembrane region" description="Helical" evidence="1">
    <location>
        <begin position="134"/>
        <end position="155"/>
    </location>
</feature>
<feature type="transmembrane region" description="Helical" evidence="1">
    <location>
        <begin position="100"/>
        <end position="127"/>
    </location>
</feature>
<reference evidence="2 3" key="1">
    <citation type="journal article" date="2024" name="Commun. Biol.">
        <title>Comparative genomic analysis of thermophilic fungi reveals convergent evolutionary adaptations and gene losses.</title>
        <authorList>
            <person name="Steindorff A.S."/>
            <person name="Aguilar-Pontes M.V."/>
            <person name="Robinson A.J."/>
            <person name="Andreopoulos B."/>
            <person name="LaButti K."/>
            <person name="Kuo A."/>
            <person name="Mondo S."/>
            <person name="Riley R."/>
            <person name="Otillar R."/>
            <person name="Haridas S."/>
            <person name="Lipzen A."/>
            <person name="Grimwood J."/>
            <person name="Schmutz J."/>
            <person name="Clum A."/>
            <person name="Reid I.D."/>
            <person name="Moisan M.C."/>
            <person name="Butler G."/>
            <person name="Nguyen T.T.M."/>
            <person name="Dewar K."/>
            <person name="Conant G."/>
            <person name="Drula E."/>
            <person name="Henrissat B."/>
            <person name="Hansel C."/>
            <person name="Singer S."/>
            <person name="Hutchinson M.I."/>
            <person name="de Vries R.P."/>
            <person name="Natvig D.O."/>
            <person name="Powell A.J."/>
            <person name="Tsang A."/>
            <person name="Grigoriev I.V."/>
        </authorList>
    </citation>
    <scope>NUCLEOTIDE SEQUENCE [LARGE SCALE GENOMIC DNA]</scope>
    <source>
        <strain evidence="2 3">CBS 494.80</strain>
    </source>
</reference>
<protein>
    <submittedName>
        <fullName evidence="2">Uncharacterized protein</fullName>
    </submittedName>
</protein>
<keyword evidence="1" id="KW-0812">Transmembrane</keyword>
<evidence type="ECO:0000313" key="3">
    <source>
        <dbReference type="Proteomes" id="UP001595075"/>
    </source>
</evidence>
<gene>
    <name evidence="2" type="ORF">VTL71DRAFT_8891</name>
</gene>
<organism evidence="2 3">
    <name type="scientific">Oculimacula yallundae</name>
    <dbReference type="NCBI Taxonomy" id="86028"/>
    <lineage>
        <taxon>Eukaryota</taxon>
        <taxon>Fungi</taxon>
        <taxon>Dikarya</taxon>
        <taxon>Ascomycota</taxon>
        <taxon>Pezizomycotina</taxon>
        <taxon>Leotiomycetes</taxon>
        <taxon>Helotiales</taxon>
        <taxon>Ploettnerulaceae</taxon>
        <taxon>Oculimacula</taxon>
    </lineage>
</organism>
<dbReference type="EMBL" id="JAZHXI010000020">
    <property type="protein sequence ID" value="KAL2060839.1"/>
    <property type="molecule type" value="Genomic_DNA"/>
</dbReference>
<comment type="caution">
    <text evidence="2">The sequence shown here is derived from an EMBL/GenBank/DDBJ whole genome shotgun (WGS) entry which is preliminary data.</text>
</comment>
<evidence type="ECO:0000256" key="1">
    <source>
        <dbReference type="SAM" id="Phobius"/>
    </source>
</evidence>
<proteinExistence type="predicted"/>
<keyword evidence="1" id="KW-0472">Membrane</keyword>
<name>A0ABR4BT55_9HELO</name>
<sequence>MSQLPAYSFPGQISPGAQAAFDYDSLWFWQSSNETYPSLEKAQARGQLPETFLRYTKDKRYVFSVVNGVVHRSRPAPGLGYIVVAKLRSSLLNFLYQLSFLQVIIDFFVVSVAAVVLIPAFGFWYILYEMIYRMVVSAIITAAFAVLLGTCVFLYDVFWSAILGIARIVVVGGVVICAICCILLGQWSISSLHEWTNWAAPAFTGLSYPTWIRRLKRTFTTRPF</sequence>
<evidence type="ECO:0000313" key="2">
    <source>
        <dbReference type="EMBL" id="KAL2060839.1"/>
    </source>
</evidence>
<keyword evidence="3" id="KW-1185">Reference proteome</keyword>
<accession>A0ABR4BT55</accession>